<dbReference type="InterPro" id="IPR001931">
    <property type="entry name" value="Ribosomal_eS21"/>
</dbReference>
<dbReference type="PROSITE" id="PS51471">
    <property type="entry name" value="FE2OG_OXY"/>
    <property type="match status" value="1"/>
</dbReference>
<dbReference type="Proteomes" id="UP001063166">
    <property type="component" value="Unassembled WGS sequence"/>
</dbReference>
<dbReference type="GO" id="GO:0042274">
    <property type="term" value="P:ribosomal small subunit biogenesis"/>
    <property type="evidence" value="ECO:0007669"/>
    <property type="project" value="UniProtKB-ARBA"/>
</dbReference>
<feature type="binding site" evidence="8">
    <location>
        <position position="313"/>
    </location>
    <ligand>
        <name>Fe cation</name>
        <dbReference type="ChEBI" id="CHEBI:24875"/>
        <note>catalytic</note>
    </ligand>
</feature>
<sequence>MPSSSDLHDPTSPAYKKAKRLYLKATRTRNPALELDWSPFRAAEKKFKARFPPPDLSHVLDLATLDPTREDEIDQGVWRGSHEVEHTELSGAGRSTKAYTVPRIPGLVILPSFVSHEKQRDLIRWSLCDQARYPNETNLDIHYLLPRDGIWNTSLSAREDPAMDITVYPKATEGSRATEETRGPRQLVNNTPATPDNFSSISEMPKPPQAPSATVKPATSSELVYKLRWANIGWYYHWGTKQYDFTKGKGTIDPRVRGLCRDAVAAVDWREVYTDDEADWGEAEPSWTTWNETYEPDAGIVNFYQTKDTLMAHVDRSEVCATSPLVSISLGNAAVFLIGGQTRDSEPVPILLRSGDVVIMSGPECRRAYHGVPRILEGTLPPHLQSTDADWEPYERCLVSTLTTNTEDCTVLRNFSHADTPAPLRRNHRQKPFTSAMENDAGVLVDLYVPRKCSATNRLITSKDHASVQISIADVDANGRALSTSTTFALCGQVRSQGESDDSLNRLATQAGLLRNVWSYQK</sequence>
<dbReference type="GO" id="GO:1990904">
    <property type="term" value="C:ribonucleoprotein complex"/>
    <property type="evidence" value="ECO:0007669"/>
    <property type="project" value="UniProtKB-KW"/>
</dbReference>
<keyword evidence="5" id="KW-0560">Oxidoreductase</keyword>
<dbReference type="PANTHER" id="PTHR16557:SF2">
    <property type="entry name" value="NUCLEIC ACID DIOXYGENASE ALKBH1"/>
    <property type="match status" value="1"/>
</dbReference>
<comment type="similarity">
    <text evidence="1">Belongs to the eukaryotic ribosomal protein eS21 family.</text>
</comment>
<evidence type="ECO:0000256" key="1">
    <source>
        <dbReference type="ARBA" id="ARBA00010228"/>
    </source>
</evidence>
<keyword evidence="2 8" id="KW-0479">Metal-binding</keyword>
<evidence type="ECO:0000256" key="3">
    <source>
        <dbReference type="ARBA" id="ARBA00022964"/>
    </source>
</evidence>
<organism evidence="11 12">
    <name type="scientific">Lyophyllum shimeji</name>
    <name type="common">Hon-shimeji</name>
    <name type="synonym">Tricholoma shimeji</name>
    <dbReference type="NCBI Taxonomy" id="47721"/>
    <lineage>
        <taxon>Eukaryota</taxon>
        <taxon>Fungi</taxon>
        <taxon>Dikarya</taxon>
        <taxon>Basidiomycota</taxon>
        <taxon>Agaricomycotina</taxon>
        <taxon>Agaricomycetes</taxon>
        <taxon>Agaricomycetidae</taxon>
        <taxon>Agaricales</taxon>
        <taxon>Tricholomatineae</taxon>
        <taxon>Lyophyllaceae</taxon>
        <taxon>Lyophyllum</taxon>
    </lineage>
</organism>
<dbReference type="GO" id="GO:0046872">
    <property type="term" value="F:metal ion binding"/>
    <property type="evidence" value="ECO:0007669"/>
    <property type="project" value="UniProtKB-KW"/>
</dbReference>
<keyword evidence="4" id="KW-0689">Ribosomal protein</keyword>
<dbReference type="OrthoDB" id="6614653at2759"/>
<keyword evidence="3" id="KW-0223">Dioxygenase</keyword>
<evidence type="ECO:0000259" key="10">
    <source>
        <dbReference type="PROSITE" id="PS51471"/>
    </source>
</evidence>
<reference evidence="11" key="1">
    <citation type="submission" date="2022-07" db="EMBL/GenBank/DDBJ databases">
        <title>The genome of Lyophyllum shimeji provides insight into the initial evolution of ectomycorrhizal fungal genome.</title>
        <authorList>
            <person name="Kobayashi Y."/>
            <person name="Shibata T."/>
            <person name="Hirakawa H."/>
            <person name="Shigenobu S."/>
            <person name="Nishiyama T."/>
            <person name="Yamada A."/>
            <person name="Hasebe M."/>
            <person name="Kawaguchi M."/>
        </authorList>
    </citation>
    <scope>NUCLEOTIDE SEQUENCE</scope>
    <source>
        <strain evidence="11">AT787</strain>
    </source>
</reference>
<evidence type="ECO:0000313" key="11">
    <source>
        <dbReference type="EMBL" id="GLB35010.1"/>
    </source>
</evidence>
<gene>
    <name evidence="11" type="ORF">LshimejAT787_0205750</name>
</gene>
<keyword evidence="12" id="KW-1185">Reference proteome</keyword>
<dbReference type="SUPFAM" id="SSF51197">
    <property type="entry name" value="Clavaminate synthase-like"/>
    <property type="match status" value="1"/>
</dbReference>
<dbReference type="Gene3D" id="2.60.120.590">
    <property type="entry name" value="Alpha-ketoglutarate-dependent dioxygenase AlkB-like"/>
    <property type="match status" value="1"/>
</dbReference>
<dbReference type="InterPro" id="IPR027450">
    <property type="entry name" value="AlkB-like"/>
</dbReference>
<dbReference type="GO" id="GO:0005634">
    <property type="term" value="C:nucleus"/>
    <property type="evidence" value="ECO:0007669"/>
    <property type="project" value="TreeGrafter"/>
</dbReference>
<feature type="compositionally biased region" description="Polar residues" evidence="9">
    <location>
        <begin position="187"/>
        <end position="202"/>
    </location>
</feature>
<evidence type="ECO:0000256" key="8">
    <source>
        <dbReference type="PIRSR" id="PIRSR604574-2"/>
    </source>
</evidence>
<feature type="binding site" evidence="8">
    <location>
        <position position="370"/>
    </location>
    <ligand>
        <name>Fe cation</name>
        <dbReference type="ChEBI" id="CHEBI:24875"/>
        <note>catalytic</note>
    </ligand>
</feature>
<proteinExistence type="inferred from homology"/>
<keyword evidence="7" id="KW-0687">Ribonucleoprotein</keyword>
<dbReference type="InterPro" id="IPR037151">
    <property type="entry name" value="AlkB-like_sf"/>
</dbReference>
<evidence type="ECO:0000256" key="2">
    <source>
        <dbReference type="ARBA" id="ARBA00022723"/>
    </source>
</evidence>
<dbReference type="EMBL" id="BRPK01000002">
    <property type="protein sequence ID" value="GLB35010.1"/>
    <property type="molecule type" value="Genomic_DNA"/>
</dbReference>
<evidence type="ECO:0000313" key="12">
    <source>
        <dbReference type="Proteomes" id="UP001063166"/>
    </source>
</evidence>
<evidence type="ECO:0000256" key="6">
    <source>
        <dbReference type="ARBA" id="ARBA00023004"/>
    </source>
</evidence>
<protein>
    <submittedName>
        <fullName evidence="11">2OG-Fe(II) oxygenase superfamily protein</fullName>
    </submittedName>
</protein>
<keyword evidence="6 8" id="KW-0408">Iron</keyword>
<dbReference type="AlphaFoldDB" id="A0A9P3PFF2"/>
<dbReference type="Pfam" id="PF13532">
    <property type="entry name" value="2OG-FeII_Oxy_2"/>
    <property type="match status" value="1"/>
</dbReference>
<evidence type="ECO:0000256" key="5">
    <source>
        <dbReference type="ARBA" id="ARBA00023002"/>
    </source>
</evidence>
<feature type="domain" description="Fe2OG dioxygenase" evidence="10">
    <location>
        <begin position="295"/>
        <end position="406"/>
    </location>
</feature>
<dbReference type="Pfam" id="PF01249">
    <property type="entry name" value="Ribosomal_S21e"/>
    <property type="match status" value="1"/>
</dbReference>
<dbReference type="InterPro" id="IPR018279">
    <property type="entry name" value="Ribosomal_eS21_CS"/>
</dbReference>
<dbReference type="Gene3D" id="3.30.1230.20">
    <property type="match status" value="1"/>
</dbReference>
<comment type="caution">
    <text evidence="11">The sequence shown here is derived from an EMBL/GenBank/DDBJ whole genome shotgun (WGS) entry which is preliminary data.</text>
</comment>
<dbReference type="InterPro" id="IPR038579">
    <property type="entry name" value="Ribosomal_eS21_sf"/>
</dbReference>
<dbReference type="InterPro" id="IPR004574">
    <property type="entry name" value="Alkb"/>
</dbReference>
<dbReference type="GO" id="GO:0051213">
    <property type="term" value="F:dioxygenase activity"/>
    <property type="evidence" value="ECO:0007669"/>
    <property type="project" value="UniProtKB-KW"/>
</dbReference>
<comment type="cofactor">
    <cofactor evidence="8">
        <name>Fe(2+)</name>
        <dbReference type="ChEBI" id="CHEBI:29033"/>
    </cofactor>
    <text evidence="8">Binds 1 Fe(2+) ion per subunit.</text>
</comment>
<accession>A0A9P3PFF2</accession>
<evidence type="ECO:0000256" key="9">
    <source>
        <dbReference type="SAM" id="MobiDB-lite"/>
    </source>
</evidence>
<dbReference type="GO" id="GO:0022626">
    <property type="term" value="C:cytosolic ribosome"/>
    <property type="evidence" value="ECO:0007669"/>
    <property type="project" value="UniProtKB-ARBA"/>
</dbReference>
<dbReference type="FunFam" id="3.30.1230.20:FF:000001">
    <property type="entry name" value="40S ribosomal protein S21"/>
    <property type="match status" value="1"/>
</dbReference>
<dbReference type="GO" id="GO:0003735">
    <property type="term" value="F:structural constituent of ribosome"/>
    <property type="evidence" value="ECO:0007669"/>
    <property type="project" value="InterPro"/>
</dbReference>
<dbReference type="PANTHER" id="PTHR16557">
    <property type="entry name" value="ALKYLATED DNA REPAIR PROTEIN ALKB-RELATED"/>
    <property type="match status" value="1"/>
</dbReference>
<name>A0A9P3PFF2_LYOSH</name>
<dbReference type="InterPro" id="IPR005123">
    <property type="entry name" value="Oxoglu/Fe-dep_dioxygenase_dom"/>
</dbReference>
<evidence type="ECO:0000256" key="7">
    <source>
        <dbReference type="ARBA" id="ARBA00023274"/>
    </source>
</evidence>
<feature type="binding site" evidence="8">
    <location>
        <position position="315"/>
    </location>
    <ligand>
        <name>Fe cation</name>
        <dbReference type="ChEBI" id="CHEBI:24875"/>
        <note>catalytic</note>
    </ligand>
</feature>
<dbReference type="GO" id="GO:0006412">
    <property type="term" value="P:translation"/>
    <property type="evidence" value="ECO:0007669"/>
    <property type="project" value="InterPro"/>
</dbReference>
<evidence type="ECO:0000256" key="4">
    <source>
        <dbReference type="ARBA" id="ARBA00022980"/>
    </source>
</evidence>
<dbReference type="PROSITE" id="PS00996">
    <property type="entry name" value="RIBOSOMAL_S21E"/>
    <property type="match status" value="1"/>
</dbReference>
<feature type="region of interest" description="Disordered" evidence="9">
    <location>
        <begin position="172"/>
        <end position="215"/>
    </location>
</feature>